<comment type="caution">
    <text evidence="1">The sequence shown here is derived from an EMBL/GenBank/DDBJ whole genome shotgun (WGS) entry which is preliminary data.</text>
</comment>
<dbReference type="InterPro" id="IPR036412">
    <property type="entry name" value="HAD-like_sf"/>
</dbReference>
<dbReference type="EMBL" id="BARW01006357">
    <property type="protein sequence ID" value="GAI74767.1"/>
    <property type="molecule type" value="Genomic_DNA"/>
</dbReference>
<proteinExistence type="predicted"/>
<accession>X1R1V1</accession>
<dbReference type="InterPro" id="IPR023214">
    <property type="entry name" value="HAD_sf"/>
</dbReference>
<gene>
    <name evidence="1" type="ORF">S12H4_13345</name>
</gene>
<dbReference type="SUPFAM" id="SSF56784">
    <property type="entry name" value="HAD-like"/>
    <property type="match status" value="1"/>
</dbReference>
<feature type="non-terminal residue" evidence="1">
    <location>
        <position position="1"/>
    </location>
</feature>
<reference evidence="1" key="1">
    <citation type="journal article" date="2014" name="Front. Microbiol.">
        <title>High frequency of phylogenetically diverse reductive dehalogenase-homologous genes in deep subseafloor sedimentary metagenomes.</title>
        <authorList>
            <person name="Kawai M."/>
            <person name="Futagami T."/>
            <person name="Toyoda A."/>
            <person name="Takaki Y."/>
            <person name="Nishi S."/>
            <person name="Hori S."/>
            <person name="Arai W."/>
            <person name="Tsubouchi T."/>
            <person name="Morono Y."/>
            <person name="Uchiyama I."/>
            <person name="Ito T."/>
            <person name="Fujiyama A."/>
            <person name="Inagaki F."/>
            <person name="Takami H."/>
        </authorList>
    </citation>
    <scope>NUCLEOTIDE SEQUENCE</scope>
    <source>
        <strain evidence="1">Expedition CK06-06</strain>
    </source>
</reference>
<dbReference type="Gene3D" id="3.40.50.1000">
    <property type="entry name" value="HAD superfamily/HAD-like"/>
    <property type="match status" value="1"/>
</dbReference>
<sequence>DRFDNYRNVFDSFITASDSSEIRLKPHRDLYSIALHQMGIPKTQFGNVIGFEDSESGTIAIRAAGIGLCVAVPFADTRGHDLSAASFILHGGLPEVILAHNLFVLPG</sequence>
<dbReference type="AlphaFoldDB" id="X1R1V1"/>
<name>X1R1V1_9ZZZZ</name>
<evidence type="ECO:0000313" key="1">
    <source>
        <dbReference type="EMBL" id="GAI74767.1"/>
    </source>
</evidence>
<protein>
    <submittedName>
        <fullName evidence="1">Uncharacterized protein</fullName>
    </submittedName>
</protein>
<organism evidence="1">
    <name type="scientific">marine sediment metagenome</name>
    <dbReference type="NCBI Taxonomy" id="412755"/>
    <lineage>
        <taxon>unclassified sequences</taxon>
        <taxon>metagenomes</taxon>
        <taxon>ecological metagenomes</taxon>
    </lineage>
</organism>